<evidence type="ECO:0000259" key="2">
    <source>
        <dbReference type="PROSITE" id="PS51099"/>
    </source>
</evidence>
<dbReference type="Gene3D" id="3.40.50.2300">
    <property type="match status" value="1"/>
</dbReference>
<evidence type="ECO:0000256" key="1">
    <source>
        <dbReference type="ARBA" id="ARBA00022679"/>
    </source>
</evidence>
<sequence>MSVRKILCCCGSGLGSSLIVHMNAEDVVKKLGHPEIEVDHTTISDINPSAADLFVVGNDLKDFITNVDDDRKVVLVNILDKAELEAKLTDAIESH</sequence>
<dbReference type="InterPro" id="IPR013011">
    <property type="entry name" value="PTS_EIIB_2"/>
</dbReference>
<dbReference type="Pfam" id="PF02302">
    <property type="entry name" value="PTS_IIB"/>
    <property type="match status" value="1"/>
</dbReference>
<gene>
    <name evidence="3" type="ORF">HMPREF9248_0408</name>
</gene>
<dbReference type="Proteomes" id="UP000004431">
    <property type="component" value="Unassembled WGS sequence"/>
</dbReference>
<keyword evidence="4" id="KW-1185">Reference proteome</keyword>
<protein>
    <submittedName>
        <fullName evidence="3">PTS system, Lactose/Cellobiose specific IIB subunit</fullName>
    </submittedName>
</protein>
<reference evidence="3 4" key="1">
    <citation type="submission" date="2010-08" db="EMBL/GenBank/DDBJ databases">
        <authorList>
            <person name="Durkin A.S."/>
            <person name="Madupu R."/>
            <person name="Torralba M."/>
            <person name="Gillis M."/>
            <person name="Methe B."/>
            <person name="Sutton G."/>
            <person name="Nelson K.E."/>
        </authorList>
    </citation>
    <scope>NUCLEOTIDE SEQUENCE [LARGE SCALE GENOMIC DNA]</scope>
    <source>
        <strain evidence="3 4">PB189-T1-4</strain>
    </source>
</reference>
<keyword evidence="1" id="KW-0808">Transferase</keyword>
<comment type="caution">
    <text evidence="3">The sequence shown here is derived from an EMBL/GenBank/DDBJ whole genome shotgun (WGS) entry which is preliminary data.</text>
</comment>
<organism evidence="3 4">
    <name type="scientific">Fannyhessea vaginae PB189-T1-4</name>
    <dbReference type="NCBI Taxonomy" id="866774"/>
    <lineage>
        <taxon>Bacteria</taxon>
        <taxon>Bacillati</taxon>
        <taxon>Actinomycetota</taxon>
        <taxon>Coriobacteriia</taxon>
        <taxon>Coriobacteriales</taxon>
        <taxon>Atopobiaceae</taxon>
        <taxon>Fannyhessea</taxon>
    </lineage>
</organism>
<accession>A0ABP2J585</accession>
<dbReference type="PROSITE" id="PS51099">
    <property type="entry name" value="PTS_EIIB_TYPE_2"/>
    <property type="match status" value="1"/>
</dbReference>
<dbReference type="SUPFAM" id="SSF52794">
    <property type="entry name" value="PTS system IIB component-like"/>
    <property type="match status" value="1"/>
</dbReference>
<dbReference type="RefSeq" id="WP_006303801.1">
    <property type="nucleotide sequence ID" value="NZ_AEDQ01000016.1"/>
</dbReference>
<dbReference type="InterPro" id="IPR036095">
    <property type="entry name" value="PTS_EIIB-like_sf"/>
</dbReference>
<evidence type="ECO:0000313" key="4">
    <source>
        <dbReference type="Proteomes" id="UP000004431"/>
    </source>
</evidence>
<dbReference type="InterPro" id="IPR003501">
    <property type="entry name" value="PTS_EIIB_2/3"/>
</dbReference>
<proteinExistence type="predicted"/>
<feature type="domain" description="PTS EIIB type-2" evidence="2">
    <location>
        <begin position="4"/>
        <end position="95"/>
    </location>
</feature>
<dbReference type="EMBL" id="AEDQ01000016">
    <property type="protein sequence ID" value="EFL44396.1"/>
    <property type="molecule type" value="Genomic_DNA"/>
</dbReference>
<name>A0ABP2J585_9ACTN</name>
<dbReference type="CDD" id="cd05563">
    <property type="entry name" value="PTS_IIB_ascorbate"/>
    <property type="match status" value="1"/>
</dbReference>
<evidence type="ECO:0000313" key="3">
    <source>
        <dbReference type="EMBL" id="EFL44396.1"/>
    </source>
</evidence>